<dbReference type="SMART" id="SM00304">
    <property type="entry name" value="HAMP"/>
    <property type="match status" value="1"/>
</dbReference>
<dbReference type="Gene3D" id="3.30.565.10">
    <property type="entry name" value="Histidine kinase-like ATPase, C-terminal domain"/>
    <property type="match status" value="1"/>
</dbReference>
<dbReference type="InterPro" id="IPR003594">
    <property type="entry name" value="HATPase_dom"/>
</dbReference>
<evidence type="ECO:0000256" key="5">
    <source>
        <dbReference type="ARBA" id="ARBA00022679"/>
    </source>
</evidence>
<dbReference type="Pfam" id="PF02518">
    <property type="entry name" value="HATPase_c"/>
    <property type="match status" value="1"/>
</dbReference>
<dbReference type="SMART" id="SM00388">
    <property type="entry name" value="HisKA"/>
    <property type="match status" value="1"/>
</dbReference>
<keyword evidence="7" id="KW-0418">Kinase</keyword>
<evidence type="ECO:0000259" key="10">
    <source>
        <dbReference type="PROSITE" id="PS50109"/>
    </source>
</evidence>
<keyword evidence="8" id="KW-0472">Membrane</keyword>
<dbReference type="Pfam" id="PF00672">
    <property type="entry name" value="HAMP"/>
    <property type="match status" value="1"/>
</dbReference>
<comment type="catalytic activity">
    <reaction evidence="1">
        <text>ATP + protein L-histidine = ADP + protein N-phospho-L-histidine.</text>
        <dbReference type="EC" id="2.7.13.3"/>
    </reaction>
</comment>
<evidence type="ECO:0000256" key="4">
    <source>
        <dbReference type="ARBA" id="ARBA00022553"/>
    </source>
</evidence>
<evidence type="ECO:0000259" key="11">
    <source>
        <dbReference type="PROSITE" id="PS50885"/>
    </source>
</evidence>
<dbReference type="EMBL" id="CP036455">
    <property type="protein sequence ID" value="QBI56235.1"/>
    <property type="molecule type" value="Genomic_DNA"/>
</dbReference>
<dbReference type="InterPro" id="IPR003660">
    <property type="entry name" value="HAMP_dom"/>
</dbReference>
<proteinExistence type="predicted"/>
<evidence type="ECO:0000256" key="7">
    <source>
        <dbReference type="ARBA" id="ARBA00022777"/>
    </source>
</evidence>
<keyword evidence="6" id="KW-0812">Transmembrane</keyword>
<evidence type="ECO:0000256" key="8">
    <source>
        <dbReference type="ARBA" id="ARBA00022989"/>
    </source>
</evidence>
<dbReference type="Gene3D" id="6.10.340.10">
    <property type="match status" value="1"/>
</dbReference>
<dbReference type="SUPFAM" id="SSF47384">
    <property type="entry name" value="Homodimeric domain of signal transducing histidine kinase"/>
    <property type="match status" value="1"/>
</dbReference>
<gene>
    <name evidence="12" type="primary">cseC</name>
    <name evidence="12" type="ORF">EKD16_22410</name>
</gene>
<evidence type="ECO:0000256" key="3">
    <source>
        <dbReference type="ARBA" id="ARBA00012438"/>
    </source>
</evidence>
<dbReference type="GO" id="GO:0005886">
    <property type="term" value="C:plasma membrane"/>
    <property type="evidence" value="ECO:0007669"/>
    <property type="project" value="UniProtKB-SubCell"/>
</dbReference>
<keyword evidence="8" id="KW-1133">Transmembrane helix</keyword>
<evidence type="ECO:0000256" key="9">
    <source>
        <dbReference type="ARBA" id="ARBA00023012"/>
    </source>
</evidence>
<keyword evidence="9" id="KW-0902">Two-component regulatory system</keyword>
<evidence type="ECO:0000313" key="13">
    <source>
        <dbReference type="Proteomes" id="UP000292235"/>
    </source>
</evidence>
<dbReference type="PANTHER" id="PTHR45436">
    <property type="entry name" value="SENSOR HISTIDINE KINASE YKOH"/>
    <property type="match status" value="1"/>
</dbReference>
<dbReference type="EC" id="2.7.13.3" evidence="3"/>
<dbReference type="AlphaFoldDB" id="A0A4P6Q693"/>
<dbReference type="Pfam" id="PF00512">
    <property type="entry name" value="HisKA"/>
    <property type="match status" value="1"/>
</dbReference>
<dbReference type="OrthoDB" id="9786919at2"/>
<evidence type="ECO:0000256" key="6">
    <source>
        <dbReference type="ARBA" id="ARBA00022692"/>
    </source>
</evidence>
<dbReference type="PANTHER" id="PTHR45436:SF5">
    <property type="entry name" value="SENSOR HISTIDINE KINASE TRCS"/>
    <property type="match status" value="1"/>
</dbReference>
<keyword evidence="4" id="KW-0597">Phosphoprotein</keyword>
<evidence type="ECO:0000256" key="1">
    <source>
        <dbReference type="ARBA" id="ARBA00000085"/>
    </source>
</evidence>
<dbReference type="KEGG" id="strr:EKD16_22410"/>
<dbReference type="SMART" id="SM00387">
    <property type="entry name" value="HATPase_c"/>
    <property type="match status" value="1"/>
</dbReference>
<dbReference type="InterPro" id="IPR003661">
    <property type="entry name" value="HisK_dim/P_dom"/>
</dbReference>
<keyword evidence="13" id="KW-1185">Reference proteome</keyword>
<evidence type="ECO:0000256" key="2">
    <source>
        <dbReference type="ARBA" id="ARBA00004236"/>
    </source>
</evidence>
<dbReference type="PROSITE" id="PS50885">
    <property type="entry name" value="HAMP"/>
    <property type="match status" value="1"/>
</dbReference>
<dbReference type="Gene3D" id="1.10.287.130">
    <property type="match status" value="1"/>
</dbReference>
<accession>A0A4P6Q693</accession>
<dbReference type="InterPro" id="IPR050428">
    <property type="entry name" value="TCS_sensor_his_kinase"/>
</dbReference>
<dbReference type="InterPro" id="IPR036097">
    <property type="entry name" value="HisK_dim/P_sf"/>
</dbReference>
<dbReference type="GO" id="GO:0000155">
    <property type="term" value="F:phosphorelay sensor kinase activity"/>
    <property type="evidence" value="ECO:0007669"/>
    <property type="project" value="InterPro"/>
</dbReference>
<organism evidence="12 13">
    <name type="scientific">Streptomonospora litoralis</name>
    <dbReference type="NCBI Taxonomy" id="2498135"/>
    <lineage>
        <taxon>Bacteria</taxon>
        <taxon>Bacillati</taxon>
        <taxon>Actinomycetota</taxon>
        <taxon>Actinomycetes</taxon>
        <taxon>Streptosporangiales</taxon>
        <taxon>Nocardiopsidaceae</taxon>
        <taxon>Streptomonospora</taxon>
    </lineage>
</organism>
<name>A0A4P6Q693_9ACTN</name>
<comment type="subcellular location">
    <subcellularLocation>
        <location evidence="2">Cell membrane</location>
    </subcellularLocation>
</comment>
<protein>
    <recommendedName>
        <fullName evidence="3">histidine kinase</fullName>
        <ecNumber evidence="3">2.7.13.3</ecNumber>
    </recommendedName>
</protein>
<dbReference type="SUPFAM" id="SSF55874">
    <property type="entry name" value="ATPase domain of HSP90 chaperone/DNA topoisomerase II/histidine kinase"/>
    <property type="match status" value="1"/>
</dbReference>
<feature type="domain" description="Histidine kinase" evidence="10">
    <location>
        <begin position="212"/>
        <end position="407"/>
    </location>
</feature>
<dbReference type="PROSITE" id="PS50109">
    <property type="entry name" value="HIS_KIN"/>
    <property type="match status" value="1"/>
</dbReference>
<dbReference type="CDD" id="cd00082">
    <property type="entry name" value="HisKA"/>
    <property type="match status" value="1"/>
</dbReference>
<evidence type="ECO:0000313" key="12">
    <source>
        <dbReference type="EMBL" id="QBI56235.1"/>
    </source>
</evidence>
<reference evidence="12 13" key="1">
    <citation type="submission" date="2019-02" db="EMBL/GenBank/DDBJ databases">
        <authorList>
            <person name="Khodamoradi S."/>
            <person name="Hahnke R.L."/>
            <person name="Kaempfer P."/>
            <person name="Schumann P."/>
            <person name="Rohde M."/>
            <person name="Steinert M."/>
            <person name="Luzhetskyy A."/>
            <person name="Wink J."/>
            <person name="Ruckert C."/>
        </authorList>
    </citation>
    <scope>NUCLEOTIDE SEQUENCE [LARGE SCALE GENOMIC DNA]</scope>
    <source>
        <strain evidence="12 13">M2</strain>
    </source>
</reference>
<dbReference type="InterPro" id="IPR036890">
    <property type="entry name" value="HATPase_C_sf"/>
</dbReference>
<feature type="domain" description="HAMP" evidence="11">
    <location>
        <begin position="148"/>
        <end position="204"/>
    </location>
</feature>
<keyword evidence="5 12" id="KW-0808">Transferase</keyword>
<sequence length="410" mass="42494" precursor="true">MSLRRRITATIAVVSALVAVVFSLTVHYAYAFQQAEEARALQTERVELALRAYERTGAPALGSRVASPEVPLPLREAAEEGNTATLISGSGDDAAVWAAAPTSDDRILSVHSSYAPRLDDLAALDQVLLAGAAAVVALGAGAGVAMGAGLSARLSRAAAAAGHVAAGDHDTRVSEAVGGSARDEASELARAVDGMADALQARLAAEQRVTADIAHELRTPLTGLSTAADLLGEGRPAELVRDRVAALRALVEDVLEVARLDTATQRADLTDVALAEFVRHRAARFAPDVTVRCVTEQVVSTDSRRLERILVNLLVNALRHGAPPVSVEVDGPRVRIHDLGPGFPDALLREGPGRFRKGTSAPEGGGGHGLGLTIARGQADVLGARLTLANHPDDGGALVTLDLAPAEPRP</sequence>
<dbReference type="Proteomes" id="UP000292235">
    <property type="component" value="Chromosome"/>
</dbReference>
<dbReference type="InterPro" id="IPR005467">
    <property type="entry name" value="His_kinase_dom"/>
</dbReference>